<proteinExistence type="predicted"/>
<organism evidence="1 2">
    <name type="scientific">Alloprevotella tannerae</name>
    <dbReference type="NCBI Taxonomy" id="76122"/>
    <lineage>
        <taxon>Bacteria</taxon>
        <taxon>Pseudomonadati</taxon>
        <taxon>Bacteroidota</taxon>
        <taxon>Bacteroidia</taxon>
        <taxon>Bacteroidales</taxon>
        <taxon>Prevotellaceae</taxon>
        <taxon>Alloprevotella</taxon>
    </lineage>
</organism>
<reference evidence="1" key="1">
    <citation type="submission" date="2020-04" db="EMBL/GenBank/DDBJ databases">
        <title>Deep metagenomics examines the oral microbiome during advanced dental caries in children, revealing novel taxa and co-occurrences with host molecules.</title>
        <authorList>
            <person name="Baker J.L."/>
            <person name="Morton J.T."/>
            <person name="Dinis M."/>
            <person name="Alvarez R."/>
            <person name="Tran N.C."/>
            <person name="Knight R."/>
            <person name="Edlund A."/>
        </authorList>
    </citation>
    <scope>NUCLEOTIDE SEQUENCE</scope>
    <source>
        <strain evidence="1">JCVI_34_bin.1</strain>
    </source>
</reference>
<dbReference type="Gene3D" id="3.40.50.11350">
    <property type="match status" value="1"/>
</dbReference>
<evidence type="ECO:0000313" key="2">
    <source>
        <dbReference type="Proteomes" id="UP000704068"/>
    </source>
</evidence>
<comment type="caution">
    <text evidence="1">The sequence shown here is derived from an EMBL/GenBank/DDBJ whole genome shotgun (WGS) entry which is preliminary data.</text>
</comment>
<gene>
    <name evidence="1" type="ORF">HXK21_05185</name>
</gene>
<dbReference type="Proteomes" id="UP000704068">
    <property type="component" value="Unassembled WGS sequence"/>
</dbReference>
<evidence type="ECO:0000313" key="1">
    <source>
        <dbReference type="EMBL" id="MBF0970417.1"/>
    </source>
</evidence>
<dbReference type="EMBL" id="JABZGR010000012">
    <property type="protein sequence ID" value="MBF0970417.1"/>
    <property type="molecule type" value="Genomic_DNA"/>
</dbReference>
<accession>A0A929RYY1</accession>
<sequence>MTMTKRLTVVPQGGLCNRLRVALSALSAFPDCEVEWGRDKACYAYFDELFQPLKGIVRRRWWNVPQTRCNLHIPALLRRWIYDAQLVNAKALPAVIDRSTYVSTGYALGPYGREWLQRLTPLDSIRRRIDAITAQFPPDIVGVHIRRTDNKKSWRHSSDEAFWRAMEATGGTFYLATDDLDLRQALCRYFNVITQPLSSVRRDTREGIEEAVVDLYCLAATNRLYGSYWSSFSDTAAELGNIPLSIIQ</sequence>
<dbReference type="AlphaFoldDB" id="A0A929RYY1"/>
<name>A0A929RYY1_9BACT</name>
<protein>
    <submittedName>
        <fullName evidence="1">Uncharacterized protein</fullName>
    </submittedName>
</protein>
<dbReference type="RefSeq" id="WP_303763826.1">
    <property type="nucleotide sequence ID" value="NZ_JABZGR010000012.1"/>
</dbReference>